<feature type="non-terminal residue" evidence="1">
    <location>
        <position position="347"/>
    </location>
</feature>
<dbReference type="AlphaFoldDB" id="A0A382LVJ5"/>
<dbReference type="SUPFAM" id="SSF141571">
    <property type="entry name" value="Pentapeptide repeat-like"/>
    <property type="match status" value="1"/>
</dbReference>
<dbReference type="EMBL" id="UINC01088808">
    <property type="protein sequence ID" value="SVC39357.1"/>
    <property type="molecule type" value="Genomic_DNA"/>
</dbReference>
<reference evidence="1" key="1">
    <citation type="submission" date="2018-05" db="EMBL/GenBank/DDBJ databases">
        <authorList>
            <person name="Lanie J.A."/>
            <person name="Ng W.-L."/>
            <person name="Kazmierczak K.M."/>
            <person name="Andrzejewski T.M."/>
            <person name="Davidsen T.M."/>
            <person name="Wayne K.J."/>
            <person name="Tettelin H."/>
            <person name="Glass J.I."/>
            <person name="Rusch D."/>
            <person name="Podicherti R."/>
            <person name="Tsui H.-C.T."/>
            <person name="Winkler M.E."/>
        </authorList>
    </citation>
    <scope>NUCLEOTIDE SEQUENCE</scope>
</reference>
<dbReference type="InterPro" id="IPR001646">
    <property type="entry name" value="5peptide_repeat"/>
</dbReference>
<dbReference type="PANTHER" id="PTHR14136">
    <property type="entry name" value="BTB_POZ DOMAIN-CONTAINING PROTEIN KCTD9"/>
    <property type="match status" value="1"/>
</dbReference>
<dbReference type="Pfam" id="PF00805">
    <property type="entry name" value="Pentapeptide"/>
    <property type="match status" value="2"/>
</dbReference>
<dbReference type="InterPro" id="IPR011055">
    <property type="entry name" value="Dup_hybrid_motif"/>
</dbReference>
<dbReference type="Gene3D" id="2.70.70.10">
    <property type="entry name" value="Glucose Permease (Domain IIA)"/>
    <property type="match status" value="1"/>
</dbReference>
<name>A0A382LVJ5_9ZZZZ</name>
<dbReference type="InterPro" id="IPR051082">
    <property type="entry name" value="Pentapeptide-BTB/POZ_domain"/>
</dbReference>
<proteinExistence type="predicted"/>
<evidence type="ECO:0000313" key="1">
    <source>
        <dbReference type="EMBL" id="SVC39357.1"/>
    </source>
</evidence>
<dbReference type="Gene3D" id="2.160.20.80">
    <property type="entry name" value="E3 ubiquitin-protein ligase SopA"/>
    <property type="match status" value="1"/>
</dbReference>
<dbReference type="PANTHER" id="PTHR14136:SF17">
    <property type="entry name" value="BTB_POZ DOMAIN-CONTAINING PROTEIN KCTD9"/>
    <property type="match status" value="1"/>
</dbReference>
<gene>
    <name evidence="1" type="ORF">METZ01_LOCUS292211</name>
</gene>
<accession>A0A382LVJ5</accession>
<protein>
    <recommendedName>
        <fullName evidence="2">Pentapeptide repeat-containing protein</fullName>
    </recommendedName>
</protein>
<evidence type="ECO:0008006" key="2">
    <source>
        <dbReference type="Google" id="ProtNLM"/>
    </source>
</evidence>
<organism evidence="1">
    <name type="scientific">marine metagenome</name>
    <dbReference type="NCBI Taxonomy" id="408172"/>
    <lineage>
        <taxon>unclassified sequences</taxon>
        <taxon>metagenomes</taxon>
        <taxon>ecological metagenomes</taxon>
    </lineage>
</organism>
<sequence>MKQNKSVLIMFLSLILSFFFLSGELFAYKKSDLKKLRDTKKCIKCDLSGANLQYTNLSETNLNKANLNKANLNKANLNKANLSETNLNKANLRRSDLTGADLTGANLNKAKLTGADLTGAILSGAILKDSILSWAKLVDADLTGADLRGANLTGTNLKNAKLTKIIIDKKVISTNEFLERSAGVKSEVAFEKPSLGKVETGDGKRKVKKIKVYSEKINNGFGVYVDNNDIVQYSLKLNLNLFNYHTNIKNPILKVLPAKTKKILLVKVKRKSNNNAKFSYKFKYQAGDYNAKHNENQIYLLPFEHGKKFYLSQGYNGLWSHQGEFAIDFHMEEGEKIYSARGGIVFN</sequence>